<dbReference type="AlphaFoldDB" id="A0A8S1AA34"/>
<dbReference type="Gene3D" id="3.40.525.10">
    <property type="entry name" value="CRAL-TRIO lipid binding domain"/>
    <property type="match status" value="1"/>
</dbReference>
<dbReference type="InterPro" id="IPR036865">
    <property type="entry name" value="CRAL-TRIO_dom_sf"/>
</dbReference>
<dbReference type="PANTHER" id="PTHR10174">
    <property type="entry name" value="ALPHA-TOCOPHEROL TRANSFER PROTEIN-RELATED"/>
    <property type="match status" value="1"/>
</dbReference>
<proteinExistence type="predicted"/>
<evidence type="ECO:0000259" key="1">
    <source>
        <dbReference type="PROSITE" id="PS50191"/>
    </source>
</evidence>
<dbReference type="PROSITE" id="PS50191">
    <property type="entry name" value="CRAL_TRIO"/>
    <property type="match status" value="1"/>
</dbReference>
<accession>A0A8S1AA34</accession>
<name>A0A8S1AA34_ARCPL</name>
<gene>
    <name evidence="2" type="ORF">APLA_LOCUS11186</name>
</gene>
<dbReference type="PANTHER" id="PTHR10174:SF222">
    <property type="entry name" value="GH10083P-RELATED"/>
    <property type="match status" value="1"/>
</dbReference>
<organism evidence="2 3">
    <name type="scientific">Arctia plantaginis</name>
    <name type="common">Wood tiger moth</name>
    <name type="synonym">Phalaena plantaginis</name>
    <dbReference type="NCBI Taxonomy" id="874455"/>
    <lineage>
        <taxon>Eukaryota</taxon>
        <taxon>Metazoa</taxon>
        <taxon>Ecdysozoa</taxon>
        <taxon>Arthropoda</taxon>
        <taxon>Hexapoda</taxon>
        <taxon>Insecta</taxon>
        <taxon>Pterygota</taxon>
        <taxon>Neoptera</taxon>
        <taxon>Endopterygota</taxon>
        <taxon>Lepidoptera</taxon>
        <taxon>Glossata</taxon>
        <taxon>Ditrysia</taxon>
        <taxon>Noctuoidea</taxon>
        <taxon>Erebidae</taxon>
        <taxon>Arctiinae</taxon>
        <taxon>Arctia</taxon>
    </lineage>
</organism>
<dbReference type="EMBL" id="CADEBD010000327">
    <property type="protein sequence ID" value="CAB3245646.1"/>
    <property type="molecule type" value="Genomic_DNA"/>
</dbReference>
<dbReference type="Proteomes" id="UP000494256">
    <property type="component" value="Unassembled WGS sequence"/>
</dbReference>
<sequence>MLRVSEEDMEELKPNPILNFNEGQLQSVRQIVGYEDVNKLKQDLELLIDWIKKQNHFGVKEFDPEYLERVLIYNKGSIENAKLRIEKTCTYVNLMPEFLKNYEFGNDFQPLLNIVNICVLPKPTRDNYRILISQFTGIEDNKFDILDYYRYHVVIGLHTLYYDYCVGFELIIDLRMLTLGIVTKFNPVTMKKGLTLIVETTGERVKKVHLLSGSKFLKTIILLAKQGLSAKLRERLVLHNNIESLYDHIPREELPKNYGGYEKSTKELSDMNYEEWSSDIHKARLKLLENSATDESLRLPCKFNEEYSGMPGSFKKLCVD</sequence>
<comment type="caution">
    <text evidence="2">The sequence shown here is derived from an EMBL/GenBank/DDBJ whole genome shotgun (WGS) entry which is preliminary data.</text>
</comment>
<evidence type="ECO:0000313" key="2">
    <source>
        <dbReference type="EMBL" id="CAB3245646.1"/>
    </source>
</evidence>
<dbReference type="Pfam" id="PF00650">
    <property type="entry name" value="CRAL_TRIO"/>
    <property type="match status" value="1"/>
</dbReference>
<dbReference type="GO" id="GO:1902936">
    <property type="term" value="F:phosphatidylinositol bisphosphate binding"/>
    <property type="evidence" value="ECO:0007669"/>
    <property type="project" value="TreeGrafter"/>
</dbReference>
<evidence type="ECO:0000313" key="3">
    <source>
        <dbReference type="Proteomes" id="UP000494256"/>
    </source>
</evidence>
<protein>
    <recommendedName>
        <fullName evidence="1">CRAL-TRIO domain-containing protein</fullName>
    </recommendedName>
</protein>
<reference evidence="2 3" key="1">
    <citation type="submission" date="2020-04" db="EMBL/GenBank/DDBJ databases">
        <authorList>
            <person name="Wallbank WR R."/>
            <person name="Pardo Diaz C."/>
            <person name="Kozak K."/>
            <person name="Martin S."/>
            <person name="Jiggins C."/>
            <person name="Moest M."/>
            <person name="Warren A I."/>
            <person name="Byers J.R.P. K."/>
            <person name="Montejo-Kovacevich G."/>
            <person name="Yen C E."/>
        </authorList>
    </citation>
    <scope>NUCLEOTIDE SEQUENCE [LARGE SCALE GENOMIC DNA]</scope>
</reference>
<dbReference type="InterPro" id="IPR001251">
    <property type="entry name" value="CRAL-TRIO_dom"/>
</dbReference>
<dbReference type="SUPFAM" id="SSF52087">
    <property type="entry name" value="CRAL/TRIO domain"/>
    <property type="match status" value="1"/>
</dbReference>
<feature type="domain" description="CRAL-TRIO" evidence="1">
    <location>
        <begin position="128"/>
        <end position="266"/>
    </location>
</feature>
<dbReference type="OrthoDB" id="5976204at2759"/>
<dbReference type="GO" id="GO:0016020">
    <property type="term" value="C:membrane"/>
    <property type="evidence" value="ECO:0007669"/>
    <property type="project" value="TreeGrafter"/>
</dbReference>
<dbReference type="CDD" id="cd00170">
    <property type="entry name" value="SEC14"/>
    <property type="match status" value="1"/>
</dbReference>